<evidence type="ECO:0000259" key="1">
    <source>
        <dbReference type="Pfam" id="PF00931"/>
    </source>
</evidence>
<organism evidence="2 3">
    <name type="scientific">Digitaria exilis</name>
    <dbReference type="NCBI Taxonomy" id="1010633"/>
    <lineage>
        <taxon>Eukaryota</taxon>
        <taxon>Viridiplantae</taxon>
        <taxon>Streptophyta</taxon>
        <taxon>Embryophyta</taxon>
        <taxon>Tracheophyta</taxon>
        <taxon>Spermatophyta</taxon>
        <taxon>Magnoliopsida</taxon>
        <taxon>Liliopsida</taxon>
        <taxon>Poales</taxon>
        <taxon>Poaceae</taxon>
        <taxon>PACMAD clade</taxon>
        <taxon>Panicoideae</taxon>
        <taxon>Panicodae</taxon>
        <taxon>Paniceae</taxon>
        <taxon>Anthephorinae</taxon>
        <taxon>Digitaria</taxon>
    </lineage>
</organism>
<dbReference type="PRINTS" id="PR00364">
    <property type="entry name" value="DISEASERSIST"/>
</dbReference>
<dbReference type="OrthoDB" id="5279713at2759"/>
<evidence type="ECO:0000313" key="2">
    <source>
        <dbReference type="EMBL" id="KAF8762255.1"/>
    </source>
</evidence>
<dbReference type="Pfam" id="PF00931">
    <property type="entry name" value="NB-ARC"/>
    <property type="match status" value="1"/>
</dbReference>
<dbReference type="Proteomes" id="UP000636709">
    <property type="component" value="Unassembled WGS sequence"/>
</dbReference>
<name>A0A835KSE9_9POAL</name>
<proteinExistence type="predicted"/>
<evidence type="ECO:0000313" key="3">
    <source>
        <dbReference type="Proteomes" id="UP000636709"/>
    </source>
</evidence>
<dbReference type="InterPro" id="IPR027417">
    <property type="entry name" value="P-loop_NTPase"/>
</dbReference>
<comment type="caution">
    <text evidence="2">The sequence shown here is derived from an EMBL/GenBank/DDBJ whole genome shotgun (WGS) entry which is preliminary data.</text>
</comment>
<dbReference type="EMBL" id="JACEFO010000661">
    <property type="protein sequence ID" value="KAF8762255.1"/>
    <property type="molecule type" value="Genomic_DNA"/>
</dbReference>
<feature type="domain" description="NB-ARC" evidence="1">
    <location>
        <begin position="83"/>
        <end position="246"/>
    </location>
</feature>
<dbReference type="SUPFAM" id="SSF52540">
    <property type="entry name" value="P-loop containing nucleoside triphosphate hydrolases"/>
    <property type="match status" value="1"/>
</dbReference>
<accession>A0A835KSE9</accession>
<dbReference type="Gene3D" id="3.40.50.300">
    <property type="entry name" value="P-loop containing nucleotide triphosphate hydrolases"/>
    <property type="match status" value="1"/>
</dbReference>
<dbReference type="PANTHER" id="PTHR36766:SF36">
    <property type="entry name" value="AAA+ ATPASE DOMAIN-CONTAINING PROTEIN"/>
    <property type="match status" value="1"/>
</dbReference>
<dbReference type="AlphaFoldDB" id="A0A835KSE9"/>
<keyword evidence="3" id="KW-1185">Reference proteome</keyword>
<sequence>MRDPLHAHDIGKRIKKLNTRLEEIKKRSMNFSFIDLGSYEPCNTRVSSNPCKRETSGELDELSVVGEKIEEDTENLVEILTTDNLSKYESSKIIVVAIVGVGGIGKTTLAQKIFNHDVVGQEFPKKIWLSVNQDFNETELLRRAITEAGGNHQSSGNTRGAIERGLKETLDGKKTLLVMDDVWDHRAWEDVLRTPMINASLAHGSRVLVTTRHDTVARGMMAKTPYHHVNKLEAEDAWLLLKKQVSNC</sequence>
<reference evidence="2" key="1">
    <citation type="submission" date="2020-07" db="EMBL/GenBank/DDBJ databases">
        <title>Genome sequence and genetic diversity analysis of an under-domesticated orphan crop, white fonio (Digitaria exilis).</title>
        <authorList>
            <person name="Bennetzen J.L."/>
            <person name="Chen S."/>
            <person name="Ma X."/>
            <person name="Wang X."/>
            <person name="Yssel A.E.J."/>
            <person name="Chaluvadi S.R."/>
            <person name="Johnson M."/>
            <person name="Gangashetty P."/>
            <person name="Hamidou F."/>
            <person name="Sanogo M.D."/>
            <person name="Zwaenepoel A."/>
            <person name="Wallace J."/>
            <person name="Van De Peer Y."/>
            <person name="Van Deynze A."/>
        </authorList>
    </citation>
    <scope>NUCLEOTIDE SEQUENCE</scope>
    <source>
        <tissue evidence="2">Leaves</tissue>
    </source>
</reference>
<dbReference type="PANTHER" id="PTHR36766">
    <property type="entry name" value="PLANT BROAD-SPECTRUM MILDEW RESISTANCE PROTEIN RPW8"/>
    <property type="match status" value="1"/>
</dbReference>
<protein>
    <recommendedName>
        <fullName evidence="1">NB-ARC domain-containing protein</fullName>
    </recommendedName>
</protein>
<dbReference type="GO" id="GO:0043531">
    <property type="term" value="F:ADP binding"/>
    <property type="evidence" value="ECO:0007669"/>
    <property type="project" value="InterPro"/>
</dbReference>
<dbReference type="InterPro" id="IPR002182">
    <property type="entry name" value="NB-ARC"/>
</dbReference>
<gene>
    <name evidence="2" type="ORF">HU200_009642</name>
</gene>